<evidence type="ECO:0000256" key="3">
    <source>
        <dbReference type="ARBA" id="ARBA00022989"/>
    </source>
</evidence>
<dbReference type="Pfam" id="PF07690">
    <property type="entry name" value="MFS_1"/>
    <property type="match status" value="1"/>
</dbReference>
<feature type="transmembrane region" description="Helical" evidence="5">
    <location>
        <begin position="74"/>
        <end position="93"/>
    </location>
</feature>
<keyword evidence="4 5" id="KW-0472">Membrane</keyword>
<dbReference type="CDD" id="cd17319">
    <property type="entry name" value="MFS_ExuT_GudP_like"/>
    <property type="match status" value="1"/>
</dbReference>
<dbReference type="GO" id="GO:0016020">
    <property type="term" value="C:membrane"/>
    <property type="evidence" value="ECO:0007669"/>
    <property type="project" value="UniProtKB-SubCell"/>
</dbReference>
<gene>
    <name evidence="8" type="ORF">C7453_101255</name>
    <name evidence="7" type="ORF">HLH32_01265</name>
</gene>
<reference evidence="8 9" key="1">
    <citation type="submission" date="2018-07" db="EMBL/GenBank/DDBJ databases">
        <title>Genomic Encyclopedia of Type Strains, Phase IV (KMG-IV): sequencing the most valuable type-strain genomes for metagenomic binning, comparative biology and taxonomic classification.</title>
        <authorList>
            <person name="Goeker M."/>
        </authorList>
    </citation>
    <scope>NUCLEOTIDE SEQUENCE [LARGE SCALE GENOMIC DNA]</scope>
    <source>
        <strain evidence="8 9">DSM 5603</strain>
    </source>
</reference>
<keyword evidence="3 5" id="KW-1133">Transmembrane helix</keyword>
<evidence type="ECO:0000256" key="4">
    <source>
        <dbReference type="ARBA" id="ARBA00023136"/>
    </source>
</evidence>
<feature type="transmembrane region" description="Helical" evidence="5">
    <location>
        <begin position="299"/>
        <end position="321"/>
    </location>
</feature>
<dbReference type="PROSITE" id="PS50850">
    <property type="entry name" value="MFS"/>
    <property type="match status" value="1"/>
</dbReference>
<dbReference type="OrthoDB" id="9794076at2"/>
<dbReference type="InterPro" id="IPR050382">
    <property type="entry name" value="MFS_Na/Anion_cotransporter"/>
</dbReference>
<evidence type="ECO:0000313" key="8">
    <source>
        <dbReference type="EMBL" id="RDI40461.1"/>
    </source>
</evidence>
<sequence length="442" mass="48777">MIGKYRWLICGLLFAATTINYVDRQVLSLLKPLLEHRFGWSEKDYSYLVIVFQACYALGFVSFGKLIDRLGTRLGYALCMAVWSLASIGHALVGGMASFAVVRGMLGFGEAGNFPSALKSVSEWFPARERSLAVGIVTAGTSIGAIMAPATVPWLAATYGWQAAFIVTGLSGFGWLGLWFYLYRLPEETRALSPDELRYIRQDRRDSDGPEFRGRWIDLLKVRATWAFAVGKFMTDPIWFFILFWLPSYFSDRYHLNLKHLGLPLMAVYCATSVGSVGGGWLSSFLIGRGWSVMAARRITMLIMAVMVVPLAFSAQIHGMWMMVGLLSLAAAAHQGWSANIYSIPADHFPKEMIASVQGIGGLAGSIGGMIFPLGVGVLLDHYRQAGHIDMGYAILFAVCGSAYILAWIVIQILNGQGLFPRNCLAGWRRRMPRRRHAVSGA</sequence>
<dbReference type="InterPro" id="IPR020846">
    <property type="entry name" value="MFS_dom"/>
</dbReference>
<dbReference type="Proteomes" id="UP000254958">
    <property type="component" value="Unassembled WGS sequence"/>
</dbReference>
<evidence type="ECO:0000313" key="9">
    <source>
        <dbReference type="Proteomes" id="UP000254958"/>
    </source>
</evidence>
<dbReference type="InterPro" id="IPR036259">
    <property type="entry name" value="MFS_trans_sf"/>
</dbReference>
<feature type="transmembrane region" description="Helical" evidence="5">
    <location>
        <begin position="48"/>
        <end position="67"/>
    </location>
</feature>
<organism evidence="8 9">
    <name type="scientific">Gluconacetobacter liquefaciens</name>
    <name type="common">Acetobacter liquefaciens</name>
    <dbReference type="NCBI Taxonomy" id="89584"/>
    <lineage>
        <taxon>Bacteria</taxon>
        <taxon>Pseudomonadati</taxon>
        <taxon>Pseudomonadota</taxon>
        <taxon>Alphaproteobacteria</taxon>
        <taxon>Acetobacterales</taxon>
        <taxon>Acetobacteraceae</taxon>
        <taxon>Gluconacetobacter</taxon>
    </lineage>
</organism>
<protein>
    <submittedName>
        <fullName evidence="7 8">MFS transporter</fullName>
    </submittedName>
</protein>
<dbReference type="RefSeq" id="WP_114725302.1">
    <property type="nucleotide sequence ID" value="NZ_BJMI01000007.1"/>
</dbReference>
<evidence type="ECO:0000256" key="1">
    <source>
        <dbReference type="ARBA" id="ARBA00004141"/>
    </source>
</evidence>
<dbReference type="SUPFAM" id="SSF103473">
    <property type="entry name" value="MFS general substrate transporter"/>
    <property type="match status" value="1"/>
</dbReference>
<proteinExistence type="predicted"/>
<dbReference type="AlphaFoldDB" id="A0A370G9Q8"/>
<accession>A0A370G9Q8</accession>
<dbReference type="PANTHER" id="PTHR11662:SF285">
    <property type="entry name" value="HEXURONATE TRANSPORTER"/>
    <property type="match status" value="1"/>
</dbReference>
<dbReference type="PANTHER" id="PTHR11662">
    <property type="entry name" value="SOLUTE CARRIER FAMILY 17"/>
    <property type="match status" value="1"/>
</dbReference>
<feature type="transmembrane region" description="Helical" evidence="5">
    <location>
        <begin position="392"/>
        <end position="414"/>
    </location>
</feature>
<evidence type="ECO:0000313" key="7">
    <source>
        <dbReference type="EMBL" id="MBB2185033.1"/>
    </source>
</evidence>
<name>A0A370G9Q8_GLULI</name>
<dbReference type="EMBL" id="QQAW01000001">
    <property type="protein sequence ID" value="RDI40461.1"/>
    <property type="molecule type" value="Genomic_DNA"/>
</dbReference>
<keyword evidence="9" id="KW-1185">Reference proteome</keyword>
<dbReference type="Gene3D" id="1.20.1250.20">
    <property type="entry name" value="MFS general substrate transporter like domains"/>
    <property type="match status" value="2"/>
</dbReference>
<evidence type="ECO:0000256" key="2">
    <source>
        <dbReference type="ARBA" id="ARBA00022692"/>
    </source>
</evidence>
<feature type="transmembrane region" description="Helical" evidence="5">
    <location>
        <begin position="224"/>
        <end position="246"/>
    </location>
</feature>
<dbReference type="InterPro" id="IPR011701">
    <property type="entry name" value="MFS"/>
</dbReference>
<feature type="domain" description="Major facilitator superfamily (MFS) profile" evidence="6">
    <location>
        <begin position="9"/>
        <end position="419"/>
    </location>
</feature>
<evidence type="ECO:0000259" key="6">
    <source>
        <dbReference type="PROSITE" id="PS50850"/>
    </source>
</evidence>
<evidence type="ECO:0000256" key="5">
    <source>
        <dbReference type="SAM" id="Phobius"/>
    </source>
</evidence>
<dbReference type="Proteomes" id="UP000562982">
    <property type="component" value="Unassembled WGS sequence"/>
</dbReference>
<comment type="caution">
    <text evidence="8">The sequence shown here is derived from an EMBL/GenBank/DDBJ whole genome shotgun (WGS) entry which is preliminary data.</text>
</comment>
<dbReference type="GO" id="GO:0015134">
    <property type="term" value="F:hexuronate transmembrane transporter activity"/>
    <property type="evidence" value="ECO:0007669"/>
    <property type="project" value="TreeGrafter"/>
</dbReference>
<feature type="transmembrane region" description="Helical" evidence="5">
    <location>
        <begin position="161"/>
        <end position="183"/>
    </location>
</feature>
<reference evidence="7 10" key="2">
    <citation type="submission" date="2020-04" db="EMBL/GenBank/DDBJ databases">
        <title>Description of novel Gluconacetobacter.</title>
        <authorList>
            <person name="Sombolestani A."/>
        </authorList>
    </citation>
    <scope>NUCLEOTIDE SEQUENCE [LARGE SCALE GENOMIC DNA]</scope>
    <source>
        <strain evidence="7 10">LMG 1382</strain>
    </source>
</reference>
<feature type="transmembrane region" description="Helical" evidence="5">
    <location>
        <begin position="266"/>
        <end position="287"/>
    </location>
</feature>
<feature type="transmembrane region" description="Helical" evidence="5">
    <location>
        <begin position="360"/>
        <end position="380"/>
    </location>
</feature>
<comment type="subcellular location">
    <subcellularLocation>
        <location evidence="1">Membrane</location>
        <topology evidence="1">Multi-pass membrane protein</topology>
    </subcellularLocation>
</comment>
<keyword evidence="2 5" id="KW-0812">Transmembrane</keyword>
<evidence type="ECO:0000313" key="10">
    <source>
        <dbReference type="Proteomes" id="UP000562982"/>
    </source>
</evidence>
<dbReference type="EMBL" id="JABEQI010000001">
    <property type="protein sequence ID" value="MBB2185033.1"/>
    <property type="molecule type" value="Genomic_DNA"/>
</dbReference>